<feature type="transmembrane region" description="Helical" evidence="1">
    <location>
        <begin position="128"/>
        <end position="148"/>
    </location>
</feature>
<feature type="transmembrane region" description="Helical" evidence="1">
    <location>
        <begin position="96"/>
        <end position="116"/>
    </location>
</feature>
<dbReference type="AlphaFoldDB" id="A0A414QK40"/>
<feature type="transmembrane region" description="Helical" evidence="1">
    <location>
        <begin position="6"/>
        <end position="21"/>
    </location>
</feature>
<evidence type="ECO:0000313" key="3">
    <source>
        <dbReference type="EMBL" id="RHF81162.1"/>
    </source>
</evidence>
<accession>A0A414QK40</accession>
<proteinExistence type="predicted"/>
<dbReference type="Pfam" id="PF14501">
    <property type="entry name" value="HATPase_c_5"/>
    <property type="match status" value="1"/>
</dbReference>
<dbReference type="SUPFAM" id="SSF55874">
    <property type="entry name" value="ATPase domain of HSP90 chaperone/DNA topoisomerase II/histidine kinase"/>
    <property type="match status" value="1"/>
</dbReference>
<keyword evidence="1" id="KW-0812">Transmembrane</keyword>
<feature type="transmembrane region" description="Helical" evidence="1">
    <location>
        <begin position="160"/>
        <end position="182"/>
    </location>
</feature>
<dbReference type="Proteomes" id="UP000283701">
    <property type="component" value="Unassembled WGS sequence"/>
</dbReference>
<dbReference type="InterPro" id="IPR036890">
    <property type="entry name" value="HATPase_C_sf"/>
</dbReference>
<evidence type="ECO:0000256" key="1">
    <source>
        <dbReference type="SAM" id="Phobius"/>
    </source>
</evidence>
<dbReference type="RefSeq" id="WP_118204066.1">
    <property type="nucleotide sequence ID" value="NZ_QRHP01000031.1"/>
</dbReference>
<sequence length="431" mass="49156">MAGSLYFWEMLLPALGLCLPLNRREKSLWKAVACMITGVVLLMVIMKLAQTKYEGTLISMGENIMFSMMMLGWFLVIWSLVIGCIYFFVQCSLREAMYIFALSYGVEHIFYCIRLLTEWLTGGHIGNTAPLIYLPCMAGSFLLAYFWFAKGAAYQGTYLLEGISASTSSIVLIAVVWGLSIVAGELNYAHIHSIYAIPCCIFMLSSQREQLRREIERTEFTKKEQLWEKTKLRYEMSKESMAVVNQHYHDMKHQLMALSTMSDEDKRKAKLLDMESRIAAYEAVVKTGNEILDTVLTEKKLTCQINHIAFSCIADGAQLSFMDELDIYTLFGNALDNAIEANRKIENAKNRWISVQIQRKKGIILIELINPYQGTVDFDESRMPVTSKADRESHGFGTKSIRSIIEKYDGQMIIKTEGQKYLIRMIFQGKG</sequence>
<dbReference type="InterPro" id="IPR032834">
    <property type="entry name" value="NatK-like_C"/>
</dbReference>
<feature type="domain" description="Sensor histidine kinase NatK-like C-terminal" evidence="2">
    <location>
        <begin position="323"/>
        <end position="427"/>
    </location>
</feature>
<keyword evidence="3" id="KW-0067">ATP-binding</keyword>
<keyword evidence="1" id="KW-1133">Transmembrane helix</keyword>
<evidence type="ECO:0000259" key="2">
    <source>
        <dbReference type="Pfam" id="PF14501"/>
    </source>
</evidence>
<comment type="caution">
    <text evidence="3">The sequence shown here is derived from an EMBL/GenBank/DDBJ whole genome shotgun (WGS) entry which is preliminary data.</text>
</comment>
<feature type="transmembrane region" description="Helical" evidence="1">
    <location>
        <begin position="66"/>
        <end position="89"/>
    </location>
</feature>
<dbReference type="GO" id="GO:0005524">
    <property type="term" value="F:ATP binding"/>
    <property type="evidence" value="ECO:0007669"/>
    <property type="project" value="UniProtKB-KW"/>
</dbReference>
<dbReference type="CDD" id="cd16935">
    <property type="entry name" value="HATPase_AgrC-ComD-like"/>
    <property type="match status" value="1"/>
</dbReference>
<protein>
    <submittedName>
        <fullName evidence="3">ATP-binding protein</fullName>
    </submittedName>
</protein>
<evidence type="ECO:0000313" key="4">
    <source>
        <dbReference type="Proteomes" id="UP000283701"/>
    </source>
</evidence>
<dbReference type="EMBL" id="QRHP01000031">
    <property type="protein sequence ID" value="RHF81162.1"/>
    <property type="molecule type" value="Genomic_DNA"/>
</dbReference>
<keyword evidence="3" id="KW-0547">Nucleotide-binding</keyword>
<dbReference type="Gene3D" id="3.30.565.10">
    <property type="entry name" value="Histidine kinase-like ATPase, C-terminal domain"/>
    <property type="match status" value="1"/>
</dbReference>
<reference evidence="3 4" key="1">
    <citation type="submission" date="2018-08" db="EMBL/GenBank/DDBJ databases">
        <title>A genome reference for cultivated species of the human gut microbiota.</title>
        <authorList>
            <person name="Zou Y."/>
            <person name="Xue W."/>
            <person name="Luo G."/>
        </authorList>
    </citation>
    <scope>NUCLEOTIDE SEQUENCE [LARGE SCALE GENOMIC DNA]</scope>
    <source>
        <strain evidence="3 4">AM23-23AC</strain>
    </source>
</reference>
<name>A0A414QK40_9FIRM</name>
<gene>
    <name evidence="3" type="ORF">DW654_16345</name>
</gene>
<keyword evidence="1" id="KW-0472">Membrane</keyword>
<organism evidence="3 4">
    <name type="scientific">Roseburia inulinivorans</name>
    <dbReference type="NCBI Taxonomy" id="360807"/>
    <lineage>
        <taxon>Bacteria</taxon>
        <taxon>Bacillati</taxon>
        <taxon>Bacillota</taxon>
        <taxon>Clostridia</taxon>
        <taxon>Lachnospirales</taxon>
        <taxon>Lachnospiraceae</taxon>
        <taxon>Roseburia</taxon>
    </lineage>
</organism>
<feature type="transmembrane region" description="Helical" evidence="1">
    <location>
        <begin position="28"/>
        <end position="46"/>
    </location>
</feature>